<evidence type="ECO:0000256" key="1">
    <source>
        <dbReference type="ARBA" id="ARBA00004141"/>
    </source>
</evidence>
<dbReference type="InterPro" id="IPR009834">
    <property type="entry name" value="Ureide_permease"/>
</dbReference>
<dbReference type="Pfam" id="PF07168">
    <property type="entry name" value="Ureide_permease"/>
    <property type="match status" value="1"/>
</dbReference>
<name>A0A0F9MS09_9ZZZZ</name>
<comment type="subcellular location">
    <subcellularLocation>
        <location evidence="1">Membrane</location>
        <topology evidence="1">Multi-pass membrane protein</topology>
    </subcellularLocation>
</comment>
<dbReference type="GO" id="GO:0016020">
    <property type="term" value="C:membrane"/>
    <property type="evidence" value="ECO:0007669"/>
    <property type="project" value="UniProtKB-SubCell"/>
</dbReference>
<accession>A0A0F9MS09</accession>
<sequence length="202" mass="21617">MSGFTFLFAGVFLVVLAIILDAIAYRKSSSGQAKATSKGIIISLAAGILMGFFYRFVADSMVTDFVNPEVGRITPYSASVIFAVGLLLSNFIWNTIFMYRPISGTKVSYGDYFKLGTARLHLVGMLGGLIWGLGFTLNIIASGQAGFAISYGLGQGATLVAALWGVFIWKEFGKAVGLKGLLTGMLLLYLAGLTFIIVPRLI</sequence>
<feature type="transmembrane region" description="Helical" evidence="5">
    <location>
        <begin position="120"/>
        <end position="141"/>
    </location>
</feature>
<evidence type="ECO:0000256" key="3">
    <source>
        <dbReference type="ARBA" id="ARBA00022989"/>
    </source>
</evidence>
<dbReference type="GO" id="GO:0015144">
    <property type="term" value="F:carbohydrate transmembrane transporter activity"/>
    <property type="evidence" value="ECO:0007669"/>
    <property type="project" value="InterPro"/>
</dbReference>
<dbReference type="PANTHER" id="PTHR16119:SF17">
    <property type="entry name" value="TRANSMEMBRANE PROTEIN 144"/>
    <property type="match status" value="1"/>
</dbReference>
<dbReference type="EMBL" id="LAZR01009542">
    <property type="protein sequence ID" value="KKM72002.1"/>
    <property type="molecule type" value="Genomic_DNA"/>
</dbReference>
<feature type="transmembrane region" description="Helical" evidence="5">
    <location>
        <begin position="181"/>
        <end position="201"/>
    </location>
</feature>
<organism evidence="6">
    <name type="scientific">marine sediment metagenome</name>
    <dbReference type="NCBI Taxonomy" id="412755"/>
    <lineage>
        <taxon>unclassified sequences</taxon>
        <taxon>metagenomes</taxon>
        <taxon>ecological metagenomes</taxon>
    </lineage>
</organism>
<evidence type="ECO:0000256" key="2">
    <source>
        <dbReference type="ARBA" id="ARBA00022692"/>
    </source>
</evidence>
<evidence type="ECO:0000256" key="4">
    <source>
        <dbReference type="ARBA" id="ARBA00023136"/>
    </source>
</evidence>
<dbReference type="InterPro" id="IPR010651">
    <property type="entry name" value="Sugar_transport"/>
</dbReference>
<feature type="transmembrane region" description="Helical" evidence="5">
    <location>
        <begin position="76"/>
        <end position="99"/>
    </location>
</feature>
<reference evidence="6" key="1">
    <citation type="journal article" date="2015" name="Nature">
        <title>Complex archaea that bridge the gap between prokaryotes and eukaryotes.</title>
        <authorList>
            <person name="Spang A."/>
            <person name="Saw J.H."/>
            <person name="Jorgensen S.L."/>
            <person name="Zaremba-Niedzwiedzka K."/>
            <person name="Martijn J."/>
            <person name="Lind A.E."/>
            <person name="van Eijk R."/>
            <person name="Schleper C."/>
            <person name="Guy L."/>
            <person name="Ettema T.J."/>
        </authorList>
    </citation>
    <scope>NUCLEOTIDE SEQUENCE</scope>
</reference>
<feature type="transmembrane region" description="Helical" evidence="5">
    <location>
        <begin position="6"/>
        <end position="25"/>
    </location>
</feature>
<evidence type="ECO:0008006" key="7">
    <source>
        <dbReference type="Google" id="ProtNLM"/>
    </source>
</evidence>
<gene>
    <name evidence="6" type="ORF">LCGC14_1424900</name>
</gene>
<evidence type="ECO:0000313" key="6">
    <source>
        <dbReference type="EMBL" id="KKM72002.1"/>
    </source>
</evidence>
<keyword evidence="3 5" id="KW-1133">Transmembrane helix</keyword>
<protein>
    <recommendedName>
        <fullName evidence="7">EamA domain-containing protein</fullName>
    </recommendedName>
</protein>
<feature type="transmembrane region" description="Helical" evidence="5">
    <location>
        <begin position="37"/>
        <end position="56"/>
    </location>
</feature>
<evidence type="ECO:0000256" key="5">
    <source>
        <dbReference type="SAM" id="Phobius"/>
    </source>
</evidence>
<proteinExistence type="predicted"/>
<keyword evidence="2 5" id="KW-0812">Transmembrane</keyword>
<keyword evidence="4 5" id="KW-0472">Membrane</keyword>
<feature type="transmembrane region" description="Helical" evidence="5">
    <location>
        <begin position="147"/>
        <end position="169"/>
    </location>
</feature>
<dbReference type="AlphaFoldDB" id="A0A0F9MS09"/>
<dbReference type="PANTHER" id="PTHR16119">
    <property type="entry name" value="TRANSMEMBRANE PROTEIN 144"/>
    <property type="match status" value="1"/>
</dbReference>
<comment type="caution">
    <text evidence="6">The sequence shown here is derived from an EMBL/GenBank/DDBJ whole genome shotgun (WGS) entry which is preliminary data.</text>
</comment>